<comment type="caution">
    <text evidence="5">The sequence shown here is derived from an EMBL/GenBank/DDBJ whole genome shotgun (WGS) entry which is preliminary data.</text>
</comment>
<proteinExistence type="inferred from homology"/>
<dbReference type="InterPro" id="IPR010998">
    <property type="entry name" value="Integrase_recombinase_N"/>
</dbReference>
<dbReference type="EMBL" id="JACQWF010000368">
    <property type="protein sequence ID" value="MBI4596360.1"/>
    <property type="molecule type" value="Genomic_DNA"/>
</dbReference>
<organism evidence="5 6">
    <name type="scientific">Tectimicrobiota bacterium</name>
    <dbReference type="NCBI Taxonomy" id="2528274"/>
    <lineage>
        <taxon>Bacteria</taxon>
        <taxon>Pseudomonadati</taxon>
        <taxon>Nitrospinota/Tectimicrobiota group</taxon>
        <taxon>Candidatus Tectimicrobiota</taxon>
    </lineage>
</organism>
<dbReference type="GO" id="GO:0015074">
    <property type="term" value="P:DNA integration"/>
    <property type="evidence" value="ECO:0007669"/>
    <property type="project" value="InterPro"/>
</dbReference>
<dbReference type="GO" id="GO:0003677">
    <property type="term" value="F:DNA binding"/>
    <property type="evidence" value="ECO:0007669"/>
    <property type="project" value="UniProtKB-KW"/>
</dbReference>
<dbReference type="InterPro" id="IPR011010">
    <property type="entry name" value="DNA_brk_join_enz"/>
</dbReference>
<dbReference type="Gene3D" id="1.10.443.10">
    <property type="entry name" value="Intergrase catalytic core"/>
    <property type="match status" value="1"/>
</dbReference>
<sequence>MRAEGKSKTTESMYGRALKSAMNRAVELEYLSRNPFAKVRFPSQRETRRTDKTMKIEEVQALLKLIDGKGASEQQFGNYVRCLVYTGCRRGEILTLRGENVDLENRILTVTVTKKRGEPIRMRIPINKALYQVLSKMDIKPGEYVFKTTARKKALRERGRHWSPYYVSAHFSDLLKEAGLPERYSLHSLRKVYVSHLHSLGVPIDVIQRLVGHSSPTITWLEYSTTDALSFRRYADLIDLISRNSAMSMLPSDAGHRLVKGFLFQGVAEAKPFRDNASCG</sequence>
<dbReference type="GO" id="GO:0006310">
    <property type="term" value="P:DNA recombination"/>
    <property type="evidence" value="ECO:0007669"/>
    <property type="project" value="UniProtKB-KW"/>
</dbReference>
<dbReference type="InterPro" id="IPR002104">
    <property type="entry name" value="Integrase_catalytic"/>
</dbReference>
<evidence type="ECO:0000256" key="1">
    <source>
        <dbReference type="ARBA" id="ARBA00008857"/>
    </source>
</evidence>
<feature type="domain" description="Tyr recombinase" evidence="4">
    <location>
        <begin position="49"/>
        <end position="236"/>
    </location>
</feature>
<protein>
    <submittedName>
        <fullName evidence="5">Site-specific integrase</fullName>
    </submittedName>
</protein>
<dbReference type="AlphaFoldDB" id="A0A933GPN4"/>
<keyword evidence="3" id="KW-0233">DNA recombination</keyword>
<name>A0A933GPN4_UNCTE</name>
<evidence type="ECO:0000256" key="2">
    <source>
        <dbReference type="ARBA" id="ARBA00023125"/>
    </source>
</evidence>
<gene>
    <name evidence="5" type="ORF">HY730_08300</name>
</gene>
<dbReference type="Proteomes" id="UP000772181">
    <property type="component" value="Unassembled WGS sequence"/>
</dbReference>
<keyword evidence="2" id="KW-0238">DNA-binding</keyword>
<dbReference type="PROSITE" id="PS51898">
    <property type="entry name" value="TYR_RECOMBINASE"/>
    <property type="match status" value="1"/>
</dbReference>
<dbReference type="Gene3D" id="1.10.150.130">
    <property type="match status" value="1"/>
</dbReference>
<evidence type="ECO:0000256" key="3">
    <source>
        <dbReference type="ARBA" id="ARBA00023172"/>
    </source>
</evidence>
<dbReference type="PANTHER" id="PTHR30349:SF64">
    <property type="entry name" value="PROPHAGE INTEGRASE INTD-RELATED"/>
    <property type="match status" value="1"/>
</dbReference>
<reference evidence="5" key="1">
    <citation type="submission" date="2020-07" db="EMBL/GenBank/DDBJ databases">
        <title>Huge and variable diversity of episymbiotic CPR bacteria and DPANN archaea in groundwater ecosystems.</title>
        <authorList>
            <person name="He C.Y."/>
            <person name="Keren R."/>
            <person name="Whittaker M."/>
            <person name="Farag I.F."/>
            <person name="Doudna J."/>
            <person name="Cate J.H.D."/>
            <person name="Banfield J.F."/>
        </authorList>
    </citation>
    <scope>NUCLEOTIDE SEQUENCE</scope>
    <source>
        <strain evidence="5">NC_groundwater_1482_Ag_S-0.65um_47_24</strain>
    </source>
</reference>
<evidence type="ECO:0000313" key="6">
    <source>
        <dbReference type="Proteomes" id="UP000772181"/>
    </source>
</evidence>
<evidence type="ECO:0000259" key="4">
    <source>
        <dbReference type="PROSITE" id="PS51898"/>
    </source>
</evidence>
<accession>A0A933GPN4</accession>
<dbReference type="CDD" id="cd00796">
    <property type="entry name" value="INT_Rci_Hp1_C"/>
    <property type="match status" value="1"/>
</dbReference>
<dbReference type="PANTHER" id="PTHR30349">
    <property type="entry name" value="PHAGE INTEGRASE-RELATED"/>
    <property type="match status" value="1"/>
</dbReference>
<dbReference type="Pfam" id="PF00589">
    <property type="entry name" value="Phage_integrase"/>
    <property type="match status" value="1"/>
</dbReference>
<evidence type="ECO:0000313" key="5">
    <source>
        <dbReference type="EMBL" id="MBI4596360.1"/>
    </source>
</evidence>
<comment type="similarity">
    <text evidence="1">Belongs to the 'phage' integrase family.</text>
</comment>
<dbReference type="SUPFAM" id="SSF56349">
    <property type="entry name" value="DNA breaking-rejoining enzymes"/>
    <property type="match status" value="1"/>
</dbReference>
<dbReference type="InterPro" id="IPR050090">
    <property type="entry name" value="Tyrosine_recombinase_XerCD"/>
</dbReference>
<dbReference type="InterPro" id="IPR013762">
    <property type="entry name" value="Integrase-like_cat_sf"/>
</dbReference>